<dbReference type="PROSITE" id="PS00028">
    <property type="entry name" value="ZINC_FINGER_C2H2_1"/>
    <property type="match status" value="9"/>
</dbReference>
<evidence type="ECO:0000256" key="3">
    <source>
        <dbReference type="ARBA" id="ARBA00022723"/>
    </source>
</evidence>
<dbReference type="STRING" id="48709.A0A1D2N483"/>
<evidence type="ECO:0000256" key="4">
    <source>
        <dbReference type="ARBA" id="ARBA00022737"/>
    </source>
</evidence>
<feature type="domain" description="C2H2-type" evidence="13">
    <location>
        <begin position="535"/>
        <end position="562"/>
    </location>
</feature>
<feature type="compositionally biased region" description="Polar residues" evidence="12">
    <location>
        <begin position="286"/>
        <end position="301"/>
    </location>
</feature>
<dbReference type="GO" id="GO:0005634">
    <property type="term" value="C:nucleus"/>
    <property type="evidence" value="ECO:0007669"/>
    <property type="project" value="UniProtKB-SubCell"/>
</dbReference>
<evidence type="ECO:0000256" key="7">
    <source>
        <dbReference type="ARBA" id="ARBA00023015"/>
    </source>
</evidence>
<feature type="domain" description="C2H2-type" evidence="13">
    <location>
        <begin position="479"/>
        <end position="506"/>
    </location>
</feature>
<dbReference type="OMA" id="DEMCESK"/>
<keyword evidence="7" id="KW-0805">Transcription regulation</keyword>
<evidence type="ECO:0000256" key="8">
    <source>
        <dbReference type="ARBA" id="ARBA00023125"/>
    </source>
</evidence>
<feature type="compositionally biased region" description="Basic and acidic residues" evidence="12">
    <location>
        <begin position="305"/>
        <end position="320"/>
    </location>
</feature>
<dbReference type="FunFam" id="3.30.160.60:FF:000075">
    <property type="entry name" value="Putative zinc finger protein 536"/>
    <property type="match status" value="1"/>
</dbReference>
<dbReference type="InterPro" id="IPR013087">
    <property type="entry name" value="Znf_C2H2_type"/>
</dbReference>
<keyword evidence="6" id="KW-0862">Zinc</keyword>
<sequence length="713" mass="79039">MSAQIYLGAAGEYQVIIPNQGVIQKAKELCAPNNTDTQLMYRHDSQNHQHQNQLLPRQPESVVVSTRGGQYGAQTQSTLTSLKFDCAICHDVFSGQFQFFEHLKGHYEGGAGSQAVASTSYKPTQIQNAAVNSHEVGVRYDLDPAIVVKEEIVVEHQSAPPLYSHTKLSQTAPPLLPSQSNRQTSDANQSSKTTHKLGSSVPNKPRKRKKGGGSPLSCQICMKVFRKVENLQLHTNCCQHIPSHEEILGIGNGSEITQKQPQQLAARDDSPLGQIRITQTERIQISKSPQKKTIGSATKPTPIQDDLKNNDGDDGDPEFHVGFDDDDELDEEQTEMMYLDSNICPSCDEMCESKTDLDEHIRNLHPEVLTIPVENIKGSKKKKNGYGTKKPDVLKCQQCHRVFNHRNSLVYHMRGHTGERPHKCDVCSKRFFATSALKVHLRLHSGEKPFHCKHCGRDFRQWGDLKYHIISIHSDIRQYQCEFCGKDFARNYSLIVHRRIHTGERNYKCEFCTKSFRAASYLQNHRRIHTGEKPHSCSICNKPFRVRSDMKRHMASHSRDIKVAEVSVVNAIPVSITSNPVSVVSSIGASVLQPVPIQPKQTSPNIVASIVNTAGVTTGTISHRVVTQQDAFKTALCVPIPIVSQETSPTTTVITGDTINISLGDGGVHHTAEILQTGVTTLQATVPEGMTIYGEYQDTGSGLEIITTEGSRA</sequence>
<dbReference type="FunFam" id="3.30.160.60:FF:000478">
    <property type="entry name" value="Zinc finger protein 133"/>
    <property type="match status" value="1"/>
</dbReference>
<organism evidence="14 15">
    <name type="scientific">Orchesella cincta</name>
    <name type="common">Springtail</name>
    <name type="synonym">Podura cincta</name>
    <dbReference type="NCBI Taxonomy" id="48709"/>
    <lineage>
        <taxon>Eukaryota</taxon>
        <taxon>Metazoa</taxon>
        <taxon>Ecdysozoa</taxon>
        <taxon>Arthropoda</taxon>
        <taxon>Hexapoda</taxon>
        <taxon>Collembola</taxon>
        <taxon>Entomobryomorpha</taxon>
        <taxon>Entomobryoidea</taxon>
        <taxon>Orchesellidae</taxon>
        <taxon>Orchesellinae</taxon>
        <taxon>Orchesella</taxon>
    </lineage>
</organism>
<evidence type="ECO:0000256" key="5">
    <source>
        <dbReference type="ARBA" id="ARBA00022771"/>
    </source>
</evidence>
<dbReference type="SUPFAM" id="SSF57667">
    <property type="entry name" value="beta-beta-alpha zinc fingers"/>
    <property type="match status" value="3"/>
</dbReference>
<feature type="domain" description="C2H2-type" evidence="13">
    <location>
        <begin position="216"/>
        <end position="245"/>
    </location>
</feature>
<keyword evidence="4" id="KW-0677">Repeat</keyword>
<feature type="domain" description="C2H2-type" evidence="13">
    <location>
        <begin position="507"/>
        <end position="534"/>
    </location>
</feature>
<keyword evidence="15" id="KW-1185">Reference proteome</keyword>
<name>A0A1D2N483_ORCCI</name>
<dbReference type="InterPro" id="IPR036236">
    <property type="entry name" value="Znf_C2H2_sf"/>
</dbReference>
<dbReference type="PANTHER" id="PTHR24409">
    <property type="entry name" value="ZINC FINGER PROTEIN 142"/>
    <property type="match status" value="1"/>
</dbReference>
<feature type="domain" description="C2H2-type" evidence="13">
    <location>
        <begin position="394"/>
        <end position="421"/>
    </location>
</feature>
<dbReference type="FunFam" id="3.30.160.60:FF:001732">
    <property type="entry name" value="Zgc:162936"/>
    <property type="match status" value="1"/>
</dbReference>
<gene>
    <name evidence="14" type="ORF">Ocin01_06641</name>
</gene>
<comment type="caution">
    <text evidence="14">The sequence shown here is derived from an EMBL/GenBank/DDBJ whole genome shotgun (WGS) entry which is preliminary data.</text>
</comment>
<evidence type="ECO:0000256" key="12">
    <source>
        <dbReference type="SAM" id="MobiDB-lite"/>
    </source>
</evidence>
<keyword evidence="10" id="KW-0539">Nucleus</keyword>
<keyword evidence="8" id="KW-0238">DNA-binding</keyword>
<dbReference type="GO" id="GO:0000981">
    <property type="term" value="F:DNA-binding transcription factor activity, RNA polymerase II-specific"/>
    <property type="evidence" value="ECO:0007669"/>
    <property type="project" value="TreeGrafter"/>
</dbReference>
<evidence type="ECO:0000256" key="9">
    <source>
        <dbReference type="ARBA" id="ARBA00023163"/>
    </source>
</evidence>
<dbReference type="Pfam" id="PF00096">
    <property type="entry name" value="zf-C2H2"/>
    <property type="match status" value="5"/>
</dbReference>
<comment type="subcellular location">
    <subcellularLocation>
        <location evidence="1">Nucleus</location>
    </subcellularLocation>
</comment>
<evidence type="ECO:0000256" key="1">
    <source>
        <dbReference type="ARBA" id="ARBA00004123"/>
    </source>
</evidence>
<keyword evidence="9" id="KW-0804">Transcription</keyword>
<feature type="region of interest" description="Disordered" evidence="12">
    <location>
        <begin position="164"/>
        <end position="215"/>
    </location>
</feature>
<evidence type="ECO:0000256" key="6">
    <source>
        <dbReference type="ARBA" id="ARBA00022833"/>
    </source>
</evidence>
<keyword evidence="3" id="KW-0479">Metal-binding</keyword>
<dbReference type="PROSITE" id="PS50157">
    <property type="entry name" value="ZINC_FINGER_C2H2_2"/>
    <property type="match status" value="7"/>
</dbReference>
<feature type="domain" description="C2H2-type" evidence="13">
    <location>
        <begin position="422"/>
        <end position="449"/>
    </location>
</feature>
<feature type="region of interest" description="Disordered" evidence="12">
    <location>
        <begin position="281"/>
        <end position="320"/>
    </location>
</feature>
<dbReference type="Proteomes" id="UP000094527">
    <property type="component" value="Unassembled WGS sequence"/>
</dbReference>
<evidence type="ECO:0000256" key="2">
    <source>
        <dbReference type="ARBA" id="ARBA00006991"/>
    </source>
</evidence>
<dbReference type="FunFam" id="3.30.160.60:FF:000512">
    <property type="entry name" value="zinc finger protein 197 isoform X1"/>
    <property type="match status" value="1"/>
</dbReference>
<dbReference type="PANTHER" id="PTHR24409:SF295">
    <property type="entry name" value="AZ2-RELATED"/>
    <property type="match status" value="1"/>
</dbReference>
<feature type="non-terminal residue" evidence="14">
    <location>
        <position position="713"/>
    </location>
</feature>
<evidence type="ECO:0000256" key="11">
    <source>
        <dbReference type="PROSITE-ProRule" id="PRU00042"/>
    </source>
</evidence>
<protein>
    <submittedName>
        <fullName evidence="14">Putative zinc finger protein</fullName>
    </submittedName>
</protein>
<keyword evidence="5 11" id="KW-0863">Zinc-finger</keyword>
<dbReference type="FunFam" id="3.30.160.60:FF:000624">
    <property type="entry name" value="zinc finger protein 697"/>
    <property type="match status" value="1"/>
</dbReference>
<dbReference type="GO" id="GO:0045893">
    <property type="term" value="P:positive regulation of DNA-templated transcription"/>
    <property type="evidence" value="ECO:0007669"/>
    <property type="project" value="UniProtKB-ARBA"/>
</dbReference>
<dbReference type="GO" id="GO:0008270">
    <property type="term" value="F:zinc ion binding"/>
    <property type="evidence" value="ECO:0007669"/>
    <property type="project" value="UniProtKB-KW"/>
</dbReference>
<evidence type="ECO:0000259" key="13">
    <source>
        <dbReference type="PROSITE" id="PS50157"/>
    </source>
</evidence>
<feature type="domain" description="C2H2-type" evidence="13">
    <location>
        <begin position="450"/>
        <end position="478"/>
    </location>
</feature>
<evidence type="ECO:0000313" key="14">
    <source>
        <dbReference type="EMBL" id="ODN00041.1"/>
    </source>
</evidence>
<feature type="compositionally biased region" description="Polar residues" evidence="12">
    <location>
        <begin position="166"/>
        <end position="202"/>
    </location>
</feature>
<dbReference type="GO" id="GO:0000977">
    <property type="term" value="F:RNA polymerase II transcription regulatory region sequence-specific DNA binding"/>
    <property type="evidence" value="ECO:0007669"/>
    <property type="project" value="TreeGrafter"/>
</dbReference>
<accession>A0A1D2N483</accession>
<dbReference type="GO" id="GO:0005694">
    <property type="term" value="C:chromosome"/>
    <property type="evidence" value="ECO:0007669"/>
    <property type="project" value="UniProtKB-ARBA"/>
</dbReference>
<dbReference type="Gene3D" id="3.30.160.60">
    <property type="entry name" value="Classic Zinc Finger"/>
    <property type="match status" value="6"/>
</dbReference>
<dbReference type="SMART" id="SM00355">
    <property type="entry name" value="ZnF_C2H2"/>
    <property type="match status" value="9"/>
</dbReference>
<comment type="similarity">
    <text evidence="2">Belongs to the krueppel C2H2-type zinc-finger protein family.</text>
</comment>
<evidence type="ECO:0000256" key="10">
    <source>
        <dbReference type="ARBA" id="ARBA00023242"/>
    </source>
</evidence>
<dbReference type="AlphaFoldDB" id="A0A1D2N483"/>
<dbReference type="EMBL" id="LJIJ01000237">
    <property type="protein sequence ID" value="ODN00041.1"/>
    <property type="molecule type" value="Genomic_DNA"/>
</dbReference>
<evidence type="ECO:0000313" key="15">
    <source>
        <dbReference type="Proteomes" id="UP000094527"/>
    </source>
</evidence>
<dbReference type="OrthoDB" id="6077919at2759"/>
<proteinExistence type="inferred from homology"/>
<reference evidence="14 15" key="1">
    <citation type="journal article" date="2016" name="Genome Biol. Evol.">
        <title>Gene Family Evolution Reflects Adaptation to Soil Environmental Stressors in the Genome of the Collembolan Orchesella cincta.</title>
        <authorList>
            <person name="Faddeeva-Vakhrusheva A."/>
            <person name="Derks M.F."/>
            <person name="Anvar S.Y."/>
            <person name="Agamennone V."/>
            <person name="Suring W."/>
            <person name="Smit S."/>
            <person name="van Straalen N.M."/>
            <person name="Roelofs D."/>
        </authorList>
    </citation>
    <scope>NUCLEOTIDE SEQUENCE [LARGE SCALE GENOMIC DNA]</scope>
    <source>
        <tissue evidence="14">Mixed pool</tissue>
    </source>
</reference>